<accession>A0ABN3C9E8</accession>
<organism evidence="1 2">
    <name type="scientific">Nonomuraea monospora</name>
    <dbReference type="NCBI Taxonomy" id="568818"/>
    <lineage>
        <taxon>Bacteria</taxon>
        <taxon>Bacillati</taxon>
        <taxon>Actinomycetota</taxon>
        <taxon>Actinomycetes</taxon>
        <taxon>Streptosporangiales</taxon>
        <taxon>Streptosporangiaceae</taxon>
        <taxon>Nonomuraea</taxon>
    </lineage>
</organism>
<dbReference type="EMBL" id="BAAAQX010000002">
    <property type="protein sequence ID" value="GAA2205763.1"/>
    <property type="molecule type" value="Genomic_DNA"/>
</dbReference>
<keyword evidence="2" id="KW-1185">Reference proteome</keyword>
<comment type="caution">
    <text evidence="1">The sequence shown here is derived from an EMBL/GenBank/DDBJ whole genome shotgun (WGS) entry which is preliminary data.</text>
</comment>
<sequence>MTAWSQKYPVRDESGATAARHVRALLETLLPARADDAHELARELFAWALARSRASGKLNLVTMIERTPSGLKVRFELHYPDDLPSADTRQAWSAMSTLADAYGECPTRRGRMTYGELWESR</sequence>
<evidence type="ECO:0000313" key="1">
    <source>
        <dbReference type="EMBL" id="GAA2205763.1"/>
    </source>
</evidence>
<gene>
    <name evidence="1" type="ORF">GCM10009850_012210</name>
</gene>
<evidence type="ECO:0000313" key="2">
    <source>
        <dbReference type="Proteomes" id="UP001499843"/>
    </source>
</evidence>
<dbReference type="Proteomes" id="UP001499843">
    <property type="component" value="Unassembled WGS sequence"/>
</dbReference>
<reference evidence="1 2" key="1">
    <citation type="journal article" date="2019" name="Int. J. Syst. Evol. Microbiol.">
        <title>The Global Catalogue of Microorganisms (GCM) 10K type strain sequencing project: providing services to taxonomists for standard genome sequencing and annotation.</title>
        <authorList>
            <consortium name="The Broad Institute Genomics Platform"/>
            <consortium name="The Broad Institute Genome Sequencing Center for Infectious Disease"/>
            <person name="Wu L."/>
            <person name="Ma J."/>
        </authorList>
    </citation>
    <scope>NUCLEOTIDE SEQUENCE [LARGE SCALE GENOMIC DNA]</scope>
    <source>
        <strain evidence="1 2">JCM 16114</strain>
    </source>
</reference>
<protein>
    <submittedName>
        <fullName evidence="1">Uncharacterized protein</fullName>
    </submittedName>
</protein>
<name>A0ABN3C9E8_9ACTN</name>
<dbReference type="RefSeq" id="WP_344471342.1">
    <property type="nucleotide sequence ID" value="NZ_BAAAQX010000002.1"/>
</dbReference>
<proteinExistence type="predicted"/>